<name>A0A4R8LE81_9BACL</name>
<proteinExistence type="predicted"/>
<dbReference type="Gene3D" id="3.30.70.100">
    <property type="match status" value="1"/>
</dbReference>
<keyword evidence="2" id="KW-1185">Reference proteome</keyword>
<sequence>MLCEVDLTFTIRAWKENGRHLVAQKIGREQWYESFATRVYRVERAYNFNRGDQGRTDG</sequence>
<dbReference type="Proteomes" id="UP000294581">
    <property type="component" value="Unassembled WGS sequence"/>
</dbReference>
<reference evidence="1 2" key="1">
    <citation type="submission" date="2019-03" db="EMBL/GenBank/DDBJ databases">
        <title>Genomic Encyclopedia of Type Strains, Phase IV (KMG-IV): sequencing the most valuable type-strain genomes for metagenomic binning, comparative biology and taxonomic classification.</title>
        <authorList>
            <person name="Goeker M."/>
        </authorList>
    </citation>
    <scope>NUCLEOTIDE SEQUENCE [LARGE SCALE GENOMIC DNA]</scope>
    <source>
        <strain evidence="1 2">DSM 17974</strain>
    </source>
</reference>
<dbReference type="EMBL" id="SORF01000019">
    <property type="protein sequence ID" value="TDY40598.1"/>
    <property type="molecule type" value="Genomic_DNA"/>
</dbReference>
<dbReference type="AlphaFoldDB" id="A0A4R8LE81"/>
<accession>A0A4R8LE81</accession>
<organism evidence="1 2">
    <name type="scientific">Alicyclobacillus sacchari</name>
    <dbReference type="NCBI Taxonomy" id="392010"/>
    <lineage>
        <taxon>Bacteria</taxon>
        <taxon>Bacillati</taxon>
        <taxon>Bacillota</taxon>
        <taxon>Bacilli</taxon>
        <taxon>Bacillales</taxon>
        <taxon>Alicyclobacillaceae</taxon>
        <taxon>Alicyclobacillus</taxon>
    </lineage>
</organism>
<evidence type="ECO:0000313" key="2">
    <source>
        <dbReference type="Proteomes" id="UP000294581"/>
    </source>
</evidence>
<dbReference type="InterPro" id="IPR011008">
    <property type="entry name" value="Dimeric_a/b-barrel"/>
</dbReference>
<dbReference type="SUPFAM" id="SSF54909">
    <property type="entry name" value="Dimeric alpha+beta barrel"/>
    <property type="match status" value="1"/>
</dbReference>
<protein>
    <submittedName>
        <fullName evidence="1">Uncharacterized protein</fullName>
    </submittedName>
</protein>
<gene>
    <name evidence="1" type="ORF">C7445_11918</name>
</gene>
<comment type="caution">
    <text evidence="1">The sequence shown here is derived from an EMBL/GenBank/DDBJ whole genome shotgun (WGS) entry which is preliminary data.</text>
</comment>
<evidence type="ECO:0000313" key="1">
    <source>
        <dbReference type="EMBL" id="TDY40598.1"/>
    </source>
</evidence>